<accession>A0A6C0I4Z2</accession>
<name>A0A6C0I4Z2_9ZZZZ</name>
<reference evidence="1" key="1">
    <citation type="journal article" date="2020" name="Nature">
        <title>Giant virus diversity and host interactions through global metagenomics.</title>
        <authorList>
            <person name="Schulz F."/>
            <person name="Roux S."/>
            <person name="Paez-Espino D."/>
            <person name="Jungbluth S."/>
            <person name="Walsh D.A."/>
            <person name="Denef V.J."/>
            <person name="McMahon K.D."/>
            <person name="Konstantinidis K.T."/>
            <person name="Eloe-Fadrosh E.A."/>
            <person name="Kyrpides N.C."/>
            <person name="Woyke T."/>
        </authorList>
    </citation>
    <scope>NUCLEOTIDE SEQUENCE</scope>
    <source>
        <strain evidence="1">GVMAG-M-3300023184-191</strain>
    </source>
</reference>
<dbReference type="AlphaFoldDB" id="A0A6C0I4Z2"/>
<evidence type="ECO:0000313" key="1">
    <source>
        <dbReference type="EMBL" id="QHT87859.1"/>
    </source>
</evidence>
<dbReference type="EMBL" id="MN740102">
    <property type="protein sequence ID" value="QHT87859.1"/>
    <property type="molecule type" value="Genomic_DNA"/>
</dbReference>
<proteinExistence type="predicted"/>
<protein>
    <submittedName>
        <fullName evidence="1">Uncharacterized protein</fullName>
    </submittedName>
</protein>
<sequence length="194" mass="22093">MAVTKTVFSSNASSIHGPQCVFSTQIDGIIKLAKSDPFKHLNEFMTQLDLGDFQYLIDNFKLETFQMLAVRLQSLKTNSHPVYIRLLNYLNSCLTTLLIVEVNVSKELVVLRQEIVKLKAENSILTNVELLTEYLALLTKKTFTIFNNQKVGAAKPRLRPEFDIYVKRYGFPKNGAFDSARMAEIVNELKIKLT</sequence>
<organism evidence="1">
    <name type="scientific">viral metagenome</name>
    <dbReference type="NCBI Taxonomy" id="1070528"/>
    <lineage>
        <taxon>unclassified sequences</taxon>
        <taxon>metagenomes</taxon>
        <taxon>organismal metagenomes</taxon>
    </lineage>
</organism>